<organism evidence="1 2">
    <name type="scientific">Sporanaerobium hydrogeniformans</name>
    <dbReference type="NCBI Taxonomy" id="3072179"/>
    <lineage>
        <taxon>Bacteria</taxon>
        <taxon>Bacillati</taxon>
        <taxon>Bacillota</taxon>
        <taxon>Clostridia</taxon>
        <taxon>Lachnospirales</taxon>
        <taxon>Lachnospiraceae</taxon>
        <taxon>Sporanaerobium</taxon>
    </lineage>
</organism>
<sequence>MYFFYFIIYSFLGWIIEGLFNWATQGSFKKPNFLLIPLKPMYGFAATFLLLFYPLVSFPFFLLLAFIIPLGVEYLSGWLLDHYYGLRFWDYRKQRFNIGGYICLQFAIYWVILSLLLLYTLQPLIAYLYFLISPWWTFFSWFIFAYLLWDFLTSSHYYRHKISSSL</sequence>
<comment type="caution">
    <text evidence="1">The sequence shown here is derived from an EMBL/GenBank/DDBJ whole genome shotgun (WGS) entry which is preliminary data.</text>
</comment>
<dbReference type="EMBL" id="PEDL01000001">
    <property type="protein sequence ID" value="PHV72008.1"/>
    <property type="molecule type" value="Genomic_DNA"/>
</dbReference>
<name>A0AC61DGL9_9FIRM</name>
<evidence type="ECO:0000313" key="2">
    <source>
        <dbReference type="Proteomes" id="UP000224460"/>
    </source>
</evidence>
<proteinExistence type="predicted"/>
<protein>
    <submittedName>
        <fullName evidence="1">Uncharacterized protein</fullName>
    </submittedName>
</protein>
<reference evidence="1" key="1">
    <citation type="submission" date="2017-10" db="EMBL/GenBank/DDBJ databases">
        <title>Genome sequence of cellulolytic Lachnospiraceae bacterium XHS1971 isolated from hotspring sediment.</title>
        <authorList>
            <person name="Vasudevan G."/>
            <person name="Joshi A.J."/>
            <person name="Hivarkar S."/>
            <person name="Lanjekar V.B."/>
            <person name="Dhakephalkar P.K."/>
            <person name="Dagar S."/>
        </authorList>
    </citation>
    <scope>NUCLEOTIDE SEQUENCE</scope>
    <source>
        <strain evidence="1">XHS1971</strain>
    </source>
</reference>
<gene>
    <name evidence="1" type="ORF">CS063_00595</name>
</gene>
<dbReference type="Proteomes" id="UP000224460">
    <property type="component" value="Unassembled WGS sequence"/>
</dbReference>
<keyword evidence="2" id="KW-1185">Reference proteome</keyword>
<evidence type="ECO:0000313" key="1">
    <source>
        <dbReference type="EMBL" id="PHV72008.1"/>
    </source>
</evidence>
<accession>A0AC61DGL9</accession>